<dbReference type="InterPro" id="IPR004511">
    <property type="entry name" value="PAPS/APS_Rdtase"/>
</dbReference>
<keyword evidence="4" id="KW-0963">Cytoplasm</keyword>
<keyword evidence="7" id="KW-1185">Reference proteome</keyword>
<dbReference type="EMBL" id="JACHIP010000002">
    <property type="protein sequence ID" value="MBB5057356.1"/>
    <property type="molecule type" value="Genomic_DNA"/>
</dbReference>
<dbReference type="GO" id="GO:0070814">
    <property type="term" value="P:hydrogen sulfide biosynthetic process"/>
    <property type="evidence" value="ECO:0007669"/>
    <property type="project" value="UniProtKB-UniRule"/>
</dbReference>
<dbReference type="GO" id="GO:0004604">
    <property type="term" value="F:phosphoadenylyl-sulfate reductase (thioredoxin) activity"/>
    <property type="evidence" value="ECO:0007669"/>
    <property type="project" value="UniProtKB-UniRule"/>
</dbReference>
<feature type="domain" description="Phosphoadenosine phosphosulphate reductase" evidence="5">
    <location>
        <begin position="41"/>
        <end position="210"/>
    </location>
</feature>
<comment type="catalytic activity">
    <reaction evidence="4">
        <text>[thioredoxin]-disulfide + sulfite + AMP + 2 H(+) = adenosine 5'-phosphosulfate + [thioredoxin]-dithiol</text>
        <dbReference type="Rhea" id="RHEA:21976"/>
        <dbReference type="Rhea" id="RHEA-COMP:10698"/>
        <dbReference type="Rhea" id="RHEA-COMP:10700"/>
        <dbReference type="ChEBI" id="CHEBI:15378"/>
        <dbReference type="ChEBI" id="CHEBI:17359"/>
        <dbReference type="ChEBI" id="CHEBI:29950"/>
        <dbReference type="ChEBI" id="CHEBI:50058"/>
        <dbReference type="ChEBI" id="CHEBI:58243"/>
        <dbReference type="ChEBI" id="CHEBI:456215"/>
        <dbReference type="EC" id="1.8.4.10"/>
    </reaction>
</comment>
<accession>A0A7W7ZDI2</accession>
<dbReference type="PANTHER" id="PTHR46509">
    <property type="entry name" value="PHOSPHOADENOSINE PHOSPHOSULFATE REDUCTASE"/>
    <property type="match status" value="1"/>
</dbReference>
<sequence length="237" mass="26775">MSEVVEELAVTPTVVSTEEKIFNAERLVHEELANLPQDACVTNSFQAEDMIVLHMVRRLLPDVPVVFLDTGYHFAEVYEYRDRMAAEWGMNLINLLPELTVAEQESQFGILNQTEPSRCCGMRKVKPLFSALEGYGLWFTGLRREQAKSRAALKEVEDFGLPSGKTIRKISPLTEWTAKDVWQYARVHEIPLLKLYDKGYSSIGCEPCTSLPTDPNDPRSGRWGGQKQECGIHIQAG</sequence>
<comment type="cofactor">
    <cofactor evidence="4">
        <name>[4Fe-4S] cluster</name>
        <dbReference type="ChEBI" id="CHEBI:49883"/>
    </cofactor>
    <text evidence="4">Binds 1 [4Fe-4S] cluster per subunit.</text>
</comment>
<organism evidence="6 7">
    <name type="scientific">Granulicella aggregans</name>
    <dbReference type="NCBI Taxonomy" id="474949"/>
    <lineage>
        <taxon>Bacteria</taxon>
        <taxon>Pseudomonadati</taxon>
        <taxon>Acidobacteriota</taxon>
        <taxon>Terriglobia</taxon>
        <taxon>Terriglobales</taxon>
        <taxon>Acidobacteriaceae</taxon>
        <taxon>Granulicella</taxon>
    </lineage>
</organism>
<gene>
    <name evidence="4" type="primary">cysH</name>
    <name evidence="6" type="ORF">HDF16_002041</name>
</gene>
<comment type="subcellular location">
    <subcellularLocation>
        <location evidence="4">Cytoplasm</location>
    </subcellularLocation>
</comment>
<dbReference type="Proteomes" id="UP000540989">
    <property type="component" value="Unassembled WGS sequence"/>
</dbReference>
<keyword evidence="4" id="KW-0479">Metal-binding</keyword>
<dbReference type="AlphaFoldDB" id="A0A7W7ZDI2"/>
<dbReference type="NCBIfam" id="NF002537">
    <property type="entry name" value="PRK02090.1"/>
    <property type="match status" value="1"/>
</dbReference>
<reference evidence="6 7" key="1">
    <citation type="submission" date="2020-08" db="EMBL/GenBank/DDBJ databases">
        <title>Genomic Encyclopedia of Type Strains, Phase IV (KMG-V): Genome sequencing to study the core and pangenomes of soil and plant-associated prokaryotes.</title>
        <authorList>
            <person name="Whitman W."/>
        </authorList>
    </citation>
    <scope>NUCLEOTIDE SEQUENCE [LARGE SCALE GENOMIC DNA]</scope>
    <source>
        <strain evidence="6 7">M8UP14</strain>
    </source>
</reference>
<dbReference type="SUPFAM" id="SSF52402">
    <property type="entry name" value="Adenine nucleotide alpha hydrolases-like"/>
    <property type="match status" value="1"/>
</dbReference>
<evidence type="ECO:0000256" key="3">
    <source>
        <dbReference type="ARBA" id="ARBA00024327"/>
    </source>
</evidence>
<protein>
    <recommendedName>
        <fullName evidence="4">Adenosine 5'-phosphosulfate reductase</fullName>
        <shortName evidence="4">APS reductase</shortName>
        <ecNumber evidence="4">1.8.4.10</ecNumber>
    </recommendedName>
    <alternativeName>
        <fullName evidence="4">5'-adenylylsulfate reductase</fullName>
    </alternativeName>
    <alternativeName>
        <fullName evidence="4">Thioredoxin-dependent 5'-adenylylsulfate reductase</fullName>
    </alternativeName>
</protein>
<dbReference type="PANTHER" id="PTHR46509:SF1">
    <property type="entry name" value="PHOSPHOADENOSINE PHOSPHOSULFATE REDUCTASE"/>
    <property type="match status" value="1"/>
</dbReference>
<dbReference type="CDD" id="cd23945">
    <property type="entry name" value="PAPS_reductase"/>
    <property type="match status" value="1"/>
</dbReference>
<comment type="caution">
    <text evidence="6">The sequence shown here is derived from an EMBL/GenBank/DDBJ whole genome shotgun (WGS) entry which is preliminary data.</text>
</comment>
<feature type="active site" description="Nucleophile; cysteine thiosulfonate intermediate" evidence="4">
    <location>
        <position position="230"/>
    </location>
</feature>
<keyword evidence="2 4" id="KW-0560">Oxidoreductase</keyword>
<evidence type="ECO:0000256" key="4">
    <source>
        <dbReference type="HAMAP-Rule" id="MF_00063"/>
    </source>
</evidence>
<dbReference type="EC" id="1.8.4.10" evidence="4"/>
<evidence type="ECO:0000313" key="6">
    <source>
        <dbReference type="EMBL" id="MBB5057356.1"/>
    </source>
</evidence>
<keyword evidence="4" id="KW-0411">Iron-sulfur</keyword>
<dbReference type="InterPro" id="IPR014729">
    <property type="entry name" value="Rossmann-like_a/b/a_fold"/>
</dbReference>
<dbReference type="PIRSF" id="PIRSF000857">
    <property type="entry name" value="PAPS_reductase"/>
    <property type="match status" value="1"/>
</dbReference>
<dbReference type="GO" id="GO:0043866">
    <property type="term" value="F:adenylyl-sulfate reductase (thioredoxin) activity"/>
    <property type="evidence" value="ECO:0007669"/>
    <property type="project" value="UniProtKB-EC"/>
</dbReference>
<dbReference type="GO" id="GO:0051539">
    <property type="term" value="F:4 iron, 4 sulfur cluster binding"/>
    <property type="evidence" value="ECO:0007669"/>
    <property type="project" value="UniProtKB-UniRule"/>
</dbReference>
<feature type="binding site" evidence="4">
    <location>
        <position position="205"/>
    </location>
    <ligand>
        <name>[4Fe-4S] cluster</name>
        <dbReference type="ChEBI" id="CHEBI:49883"/>
    </ligand>
</feature>
<feature type="binding site" evidence="4">
    <location>
        <position position="208"/>
    </location>
    <ligand>
        <name>[4Fe-4S] cluster</name>
        <dbReference type="ChEBI" id="CHEBI:49883"/>
    </ligand>
</feature>
<dbReference type="Pfam" id="PF01507">
    <property type="entry name" value="PAPS_reduct"/>
    <property type="match status" value="1"/>
</dbReference>
<comment type="similarity">
    <text evidence="1 4">Belongs to the PAPS reductase family. CysH subfamily.</text>
</comment>
<dbReference type="InterPro" id="IPR002500">
    <property type="entry name" value="PAPS_reduct_dom"/>
</dbReference>
<proteinExistence type="inferred from homology"/>
<dbReference type="NCBIfam" id="TIGR00434">
    <property type="entry name" value="cysH"/>
    <property type="match status" value="1"/>
</dbReference>
<dbReference type="GO" id="GO:0046872">
    <property type="term" value="F:metal ion binding"/>
    <property type="evidence" value="ECO:0007669"/>
    <property type="project" value="UniProtKB-KW"/>
</dbReference>
<keyword evidence="4" id="KW-0408">Iron</keyword>
<dbReference type="RefSeq" id="WP_184216018.1">
    <property type="nucleotide sequence ID" value="NZ_JACHIP010000002.1"/>
</dbReference>
<comment type="pathway">
    <text evidence="3 4">Sulfur metabolism; hydrogen sulfide biosynthesis; sulfite from sulfate.</text>
</comment>
<evidence type="ECO:0000313" key="7">
    <source>
        <dbReference type="Proteomes" id="UP000540989"/>
    </source>
</evidence>
<evidence type="ECO:0000256" key="1">
    <source>
        <dbReference type="ARBA" id="ARBA00009732"/>
    </source>
</evidence>
<evidence type="ECO:0000256" key="2">
    <source>
        <dbReference type="ARBA" id="ARBA00023002"/>
    </source>
</evidence>
<comment type="function">
    <text evidence="4">Catalyzes the formation of sulfite from adenosine 5'-phosphosulfate (APS) using thioredoxin as an electron donor.</text>
</comment>
<dbReference type="GO" id="GO:0005737">
    <property type="term" value="C:cytoplasm"/>
    <property type="evidence" value="ECO:0007669"/>
    <property type="project" value="UniProtKB-SubCell"/>
</dbReference>
<dbReference type="GO" id="GO:0019379">
    <property type="term" value="P:sulfate assimilation, phosphoadenylyl sulfate reduction by phosphoadenylyl-sulfate reductase (thioredoxin)"/>
    <property type="evidence" value="ECO:0007669"/>
    <property type="project" value="UniProtKB-UniRule"/>
</dbReference>
<evidence type="ECO:0000259" key="5">
    <source>
        <dbReference type="Pfam" id="PF01507"/>
    </source>
</evidence>
<feature type="binding site" evidence="4">
    <location>
        <position position="120"/>
    </location>
    <ligand>
        <name>[4Fe-4S] cluster</name>
        <dbReference type="ChEBI" id="CHEBI:49883"/>
    </ligand>
</feature>
<dbReference type="Gene3D" id="3.40.50.620">
    <property type="entry name" value="HUPs"/>
    <property type="match status" value="1"/>
</dbReference>
<dbReference type="HAMAP" id="MF_00063">
    <property type="entry name" value="CysH"/>
    <property type="match status" value="1"/>
</dbReference>
<feature type="binding site" evidence="4">
    <location>
        <position position="119"/>
    </location>
    <ligand>
        <name>[4Fe-4S] cluster</name>
        <dbReference type="ChEBI" id="CHEBI:49883"/>
    </ligand>
</feature>
<name>A0A7W7ZDI2_9BACT</name>